<reference evidence="1" key="1">
    <citation type="journal article" date="2003" name="J. Bacteriol.">
        <title>Genome sequences of two closely related Vibrio parahaemolyticus phages, VP16T and VP16C.</title>
        <authorList>
            <person name="Seguritan V."/>
            <person name="Feng I.W."/>
            <person name="Rohwer F."/>
            <person name="Swift M."/>
            <person name="Segall A.M."/>
        </authorList>
    </citation>
    <scope>NUCLEOTIDE SEQUENCE</scope>
</reference>
<reference evidence="4" key="3">
    <citation type="journal article" date="2018" name="Biochim Biophys Acta Proteins Proteom">
        <title>Peptide deformylases from Vibrio parahaemolyticus phage and bacteria display similar deformylase activity and inhibitor binding clefts.</title>
        <authorList>
            <person name="Grzela R."/>
            <person name="Nusbaum J."/>
            <person name="Fieulaine S."/>
            <person name="Lavecchia F."/>
            <person name="Desmadril M."/>
            <person name="Nhiri N."/>
            <person name="Van Dorsselaer A."/>
            <person name="Cianferani S."/>
            <person name="Jacquet E."/>
            <person name="Meinnel T."/>
            <person name="Giglione C."/>
        </authorList>
    </citation>
    <scope>X-RAY CRYSTALLOGRAPHY (1.40 ANGSTROMS) OF 1-137 IN COMPLEX WITH ZN(2+)</scope>
    <scope>DISULFIDE BONDS</scope>
</reference>
<evidence type="ECO:0007829" key="3">
    <source>
        <dbReference type="PDB" id="5MTD"/>
    </source>
</evidence>
<accession>Q6VT21</accession>
<feature type="binding site" evidence="4">
    <location>
        <position position="85"/>
    </location>
    <ligand>
        <name>Zn(2+)</name>
        <dbReference type="ChEBI" id="CHEBI:29105"/>
        <label>1</label>
    </ligand>
</feature>
<sequence>MKILKDDAPELHAIAAEVPHGEDVKDLVLDMTAAMTAAGGIGLAGNQVGVLKRIIVLRCPTFKGCVINPIITRHTDGHVYSPEGCLSYPGKTVAKKRRNKVVVEGYDMDWQPITIAAKGLTAFCLQHEIDHLNGVTI</sequence>
<evidence type="ECO:0007829" key="2">
    <source>
        <dbReference type="PDB" id="5MTC"/>
    </source>
</evidence>
<protein>
    <submittedName>
        <fullName evidence="1">Uncharacterized protein</fullName>
    </submittedName>
</protein>
<keyword evidence="2 3" id="KW-0002">3D-structure</keyword>
<feature type="binding site" evidence="2 3">
    <location>
        <position position="131"/>
    </location>
    <ligand>
        <name>Zn(2+)</name>
        <dbReference type="ChEBI" id="CHEBI:29105"/>
        <label>2</label>
    </ligand>
</feature>
<reference evidence="2 3" key="2">
    <citation type="journal article" date="2017" name="Sci. Rep.">
        <title>The C-terminal residue of phage Vp16 PDF, the smallest peptide deformylase, acts as an offset element locking the active conformation.</title>
        <authorList>
            <person name="Grzela R."/>
            <person name="Nusbaum J."/>
            <person name="Fieulaine S."/>
            <person name="Lavecchia F."/>
            <person name="Bienvenut W.V."/>
            <person name="Dian C."/>
            <person name="Meinnel T."/>
            <person name="Giglione C."/>
        </authorList>
    </citation>
    <scope>X-RAY CRYSTALLOGRAPHY (1.50 ANGSTROMS) OF 1-137 IN COMPLEX WITH ZN(2+)</scope>
    <scope>DISULFIDE BONDS</scope>
</reference>
<dbReference type="PDB" id="5MTE">
    <property type="method" value="X-ray"/>
    <property type="resolution" value="1.40 A"/>
    <property type="chains" value="A/B=1-137"/>
</dbReference>
<feature type="disulfide bond" evidence="3 4">
    <location>
        <begin position="59"/>
        <end position="124"/>
    </location>
</feature>
<gene>
    <name evidence="1" type="primary">orf60T</name>
</gene>
<evidence type="ECO:0000313" key="1">
    <source>
        <dbReference type="EMBL" id="AAQ96527.1"/>
    </source>
</evidence>
<keyword evidence="2 3" id="KW-0479">Metal-binding</keyword>
<dbReference type="PDB" id="5MTC">
    <property type="method" value="X-ray"/>
    <property type="resolution" value="1.70 A"/>
    <property type="chains" value="A/B=1-137"/>
</dbReference>
<dbReference type="PDB" id="5MTD">
    <property type="method" value="X-ray"/>
    <property type="resolution" value="1.50 A"/>
    <property type="chains" value="A/B=1-137"/>
</dbReference>
<feature type="binding site" evidence="4">
    <location>
        <position position="127"/>
    </location>
    <ligand>
        <name>Zn(2+)</name>
        <dbReference type="ChEBI" id="CHEBI:29105"/>
        <label>1</label>
    </ligand>
</feature>
<keyword evidence="2 3" id="KW-0862">Zinc</keyword>
<organism evidence="1">
    <name type="scientific">Vibrio phage VP16T</name>
    <dbReference type="NCBI Taxonomy" id="238892"/>
    <lineage>
        <taxon>Viruses</taxon>
        <taxon>Duplodnaviria</taxon>
        <taxon>Heunggongvirae</taxon>
        <taxon>Uroviricota</taxon>
        <taxon>Caudoviricetes</taxon>
    </lineage>
</organism>
<accession>A0ACD6B856</accession>
<name>A0ACD6B856_9CAUD</name>
<evidence type="ECO:0007829" key="4">
    <source>
        <dbReference type="PDB" id="5MTE"/>
    </source>
</evidence>
<proteinExistence type="evidence at protein level"/>
<feature type="binding site" evidence="2 3">
    <location>
        <position position="127"/>
    </location>
    <ligand>
        <name>Zn(2+)</name>
        <dbReference type="ChEBI" id="CHEBI:29105"/>
        <label>2</label>
    </ligand>
</feature>
<dbReference type="EMBL" id="AY328852">
    <property type="protein sequence ID" value="AAQ96527.1"/>
    <property type="molecule type" value="Genomic_DNA"/>
</dbReference>
<feature type="binding site" evidence="4">
    <location>
        <position position="131"/>
    </location>
    <ligand>
        <name>Zn(2+)</name>
        <dbReference type="ChEBI" id="CHEBI:29105"/>
        <label>1</label>
    </ligand>
</feature>